<feature type="region of interest" description="Disordered" evidence="1">
    <location>
        <begin position="114"/>
        <end position="133"/>
    </location>
</feature>
<reference evidence="3 4" key="1">
    <citation type="submission" date="2019-08" db="EMBL/GenBank/DDBJ databases">
        <title>Deep-cultivation of Planctomycetes and their phenomic and genomic characterization uncovers novel biology.</title>
        <authorList>
            <person name="Wiegand S."/>
            <person name="Jogler M."/>
            <person name="Boedeker C."/>
            <person name="Pinto D."/>
            <person name="Vollmers J."/>
            <person name="Rivas-Marin E."/>
            <person name="Kohn T."/>
            <person name="Peeters S.H."/>
            <person name="Heuer A."/>
            <person name="Rast P."/>
            <person name="Oberbeckmann S."/>
            <person name="Bunk B."/>
            <person name="Jeske O."/>
            <person name="Meyerdierks A."/>
            <person name="Storesund J.E."/>
            <person name="Kallscheuer N."/>
            <person name="Luecker S."/>
            <person name="Lage O.M."/>
            <person name="Pohl T."/>
            <person name="Merkel B.J."/>
            <person name="Hornburger P."/>
            <person name="Mueller R.-W."/>
            <person name="Bruemmer F."/>
            <person name="Labrenz M."/>
            <person name="Spormann A.M."/>
            <person name="Op den Camp H."/>
            <person name="Overmann J."/>
            <person name="Amann R."/>
            <person name="Jetten M.S.M."/>
            <person name="Mascher T."/>
            <person name="Medema M.H."/>
            <person name="Devos D.P."/>
            <person name="Kaster A.-K."/>
            <person name="Ovreas L."/>
            <person name="Rohde M."/>
            <person name="Galperin M.Y."/>
            <person name="Jogler C."/>
        </authorList>
    </citation>
    <scope>NUCLEOTIDE SEQUENCE [LARGE SCALE GENOMIC DNA]</scope>
    <source>
        <strain evidence="3 4">Pr1d</strain>
    </source>
</reference>
<proteinExistence type="predicted"/>
<sequence length="219" mass="24743" precursor="true">MKYPMLLGALVLGIASTNAYAQSSAHQDEEFVIAYRLPESMTLEFDNQQKAREHLDAVRNLGCEVSPAGTNGHDAVTYLCPKWKSLTVASDELAHQWEEWLTAAGFTTLHGHEAEHEAGHTEEHGHDHDENKHGEEHEEVMFRLSNWATLQPEPELDSQELLAIAKGLGCEVQEPQQTGQPGIQIRCVDWKHLELSTHEDAEYWQQWLTKAGFEANHED</sequence>
<evidence type="ECO:0000313" key="4">
    <source>
        <dbReference type="Proteomes" id="UP000323917"/>
    </source>
</evidence>
<keyword evidence="4" id="KW-1185">Reference proteome</keyword>
<accession>A0A5B9QP29</accession>
<name>A0A5B9QP29_9BACT</name>
<evidence type="ECO:0000256" key="1">
    <source>
        <dbReference type="SAM" id="MobiDB-lite"/>
    </source>
</evidence>
<dbReference type="Proteomes" id="UP000323917">
    <property type="component" value="Chromosome"/>
</dbReference>
<dbReference type="RefSeq" id="WP_148074318.1">
    <property type="nucleotide sequence ID" value="NZ_CP042913.1"/>
</dbReference>
<feature type="chain" id="PRO_5022699276" evidence="2">
    <location>
        <begin position="22"/>
        <end position="219"/>
    </location>
</feature>
<dbReference type="OrthoDB" id="290569at2"/>
<evidence type="ECO:0000313" key="3">
    <source>
        <dbReference type="EMBL" id="QEG35871.1"/>
    </source>
</evidence>
<dbReference type="KEGG" id="bgok:Pr1d_31770"/>
<gene>
    <name evidence="3" type="ORF">Pr1d_31770</name>
</gene>
<keyword evidence="2" id="KW-0732">Signal</keyword>
<protein>
    <submittedName>
        <fullName evidence="3">Uncharacterized protein</fullName>
    </submittedName>
</protein>
<organism evidence="3 4">
    <name type="scientific">Bythopirellula goksoeyrii</name>
    <dbReference type="NCBI Taxonomy" id="1400387"/>
    <lineage>
        <taxon>Bacteria</taxon>
        <taxon>Pseudomonadati</taxon>
        <taxon>Planctomycetota</taxon>
        <taxon>Planctomycetia</taxon>
        <taxon>Pirellulales</taxon>
        <taxon>Lacipirellulaceae</taxon>
        <taxon>Bythopirellula</taxon>
    </lineage>
</organism>
<feature type="signal peptide" evidence="2">
    <location>
        <begin position="1"/>
        <end position="21"/>
    </location>
</feature>
<dbReference type="EMBL" id="CP042913">
    <property type="protein sequence ID" value="QEG35871.1"/>
    <property type="molecule type" value="Genomic_DNA"/>
</dbReference>
<dbReference type="AlphaFoldDB" id="A0A5B9QP29"/>
<evidence type="ECO:0000256" key="2">
    <source>
        <dbReference type="SAM" id="SignalP"/>
    </source>
</evidence>